<evidence type="ECO:0000313" key="3">
    <source>
        <dbReference type="EMBL" id="GAH84954.1"/>
    </source>
</evidence>
<gene>
    <name evidence="3" type="ORF">S03H2_61621</name>
</gene>
<feature type="transmembrane region" description="Helical" evidence="2">
    <location>
        <begin position="81"/>
        <end position="106"/>
    </location>
</feature>
<accession>X1K3X8</accession>
<feature type="region of interest" description="Disordered" evidence="1">
    <location>
        <begin position="1"/>
        <end position="28"/>
    </location>
</feature>
<comment type="caution">
    <text evidence="3">The sequence shown here is derived from an EMBL/GenBank/DDBJ whole genome shotgun (WGS) entry which is preliminary data.</text>
</comment>
<keyword evidence="2" id="KW-1133">Transmembrane helix</keyword>
<dbReference type="EMBL" id="BARU01039785">
    <property type="protein sequence ID" value="GAH84954.1"/>
    <property type="molecule type" value="Genomic_DNA"/>
</dbReference>
<dbReference type="AlphaFoldDB" id="X1K3X8"/>
<keyword evidence="2" id="KW-0472">Membrane</keyword>
<reference evidence="3" key="1">
    <citation type="journal article" date="2014" name="Front. Microbiol.">
        <title>High frequency of phylogenetically diverse reductive dehalogenase-homologous genes in deep subseafloor sedimentary metagenomes.</title>
        <authorList>
            <person name="Kawai M."/>
            <person name="Futagami T."/>
            <person name="Toyoda A."/>
            <person name="Takaki Y."/>
            <person name="Nishi S."/>
            <person name="Hori S."/>
            <person name="Arai W."/>
            <person name="Tsubouchi T."/>
            <person name="Morono Y."/>
            <person name="Uchiyama I."/>
            <person name="Ito T."/>
            <person name="Fujiyama A."/>
            <person name="Inagaki F."/>
            <person name="Takami H."/>
        </authorList>
    </citation>
    <scope>NUCLEOTIDE SEQUENCE</scope>
    <source>
        <strain evidence="3">Expedition CK06-06</strain>
    </source>
</reference>
<evidence type="ECO:0000256" key="2">
    <source>
        <dbReference type="SAM" id="Phobius"/>
    </source>
</evidence>
<name>X1K3X8_9ZZZZ</name>
<proteinExistence type="predicted"/>
<sequence length="107" mass="12201">MNPTDKKESANNASIEELPLTNNNTSLTSNNLNNIIKNLTRPRFLGSIHMKKESSPNSNLVVNLIESELKLKMTRSLKNTLFNPVTKILITLAIIFNLFWLLFIYIL</sequence>
<evidence type="ECO:0000256" key="1">
    <source>
        <dbReference type="SAM" id="MobiDB-lite"/>
    </source>
</evidence>
<protein>
    <submittedName>
        <fullName evidence="3">Uncharacterized protein</fullName>
    </submittedName>
</protein>
<organism evidence="3">
    <name type="scientific">marine sediment metagenome</name>
    <dbReference type="NCBI Taxonomy" id="412755"/>
    <lineage>
        <taxon>unclassified sequences</taxon>
        <taxon>metagenomes</taxon>
        <taxon>ecological metagenomes</taxon>
    </lineage>
</organism>
<keyword evidence="2" id="KW-0812">Transmembrane</keyword>